<name>A0ABM9PCU6_9FLAO</name>
<feature type="transmembrane region" description="Helical" evidence="1">
    <location>
        <begin position="272"/>
        <end position="288"/>
    </location>
</feature>
<evidence type="ECO:0000313" key="3">
    <source>
        <dbReference type="EMBL" id="CAL2103442.1"/>
    </source>
</evidence>
<keyword evidence="1" id="KW-0472">Membrane</keyword>
<dbReference type="PANTHER" id="PTHR22916:SF3">
    <property type="entry name" value="UDP-GLCNAC:BETAGAL BETA-1,3-N-ACETYLGLUCOSAMINYLTRANSFERASE-LIKE PROTEIN 1"/>
    <property type="match status" value="1"/>
</dbReference>
<keyword evidence="1" id="KW-1133">Transmembrane helix</keyword>
<dbReference type="RefSeq" id="WP_348717650.1">
    <property type="nucleotide sequence ID" value="NZ_CAXJIO010000013.1"/>
</dbReference>
<accession>A0ABM9PCU6</accession>
<sequence length="295" mass="34551">MKTLTVFTPTYNRAYCLHQIYESLCRQTSKDFCWLVVDDGSSDNTKELIAQWKEDDIIDLEYIYQENQGMHGAHNTAYTNVKTVINVCIDSDDFMPDNAVELIIDKWAEVKDDERLAGIVGYDVYKDYKTVGTKLPENLTSTTLSDLYYKYNVKGDKKLVLKTAIVNQYPKYPIYKEERFVPLHTLYLMIDQDYELACLNEALCVVEYMPDGSSLNIFKQYKRHPRGFRYSRRIELKYLKNLKARIIKTLHLISSTLFIGDYKFFKDNPAKFLTFICLPLGLLFHLYIKMKISKS</sequence>
<proteinExistence type="predicted"/>
<dbReference type="SUPFAM" id="SSF53448">
    <property type="entry name" value="Nucleotide-diphospho-sugar transferases"/>
    <property type="match status" value="1"/>
</dbReference>
<dbReference type="CDD" id="cd00761">
    <property type="entry name" value="Glyco_tranf_GTA_type"/>
    <property type="match status" value="1"/>
</dbReference>
<protein>
    <submittedName>
        <fullName evidence="3">Glycosyltransferase family 2 protein</fullName>
    </submittedName>
</protein>
<keyword evidence="4" id="KW-1185">Reference proteome</keyword>
<keyword evidence="1" id="KW-0812">Transmembrane</keyword>
<dbReference type="Proteomes" id="UP001497527">
    <property type="component" value="Unassembled WGS sequence"/>
</dbReference>
<gene>
    <name evidence="3" type="ORF">T190423A01A_40035</name>
</gene>
<dbReference type="PANTHER" id="PTHR22916">
    <property type="entry name" value="GLYCOSYLTRANSFERASE"/>
    <property type="match status" value="1"/>
</dbReference>
<dbReference type="InterPro" id="IPR001173">
    <property type="entry name" value="Glyco_trans_2-like"/>
</dbReference>
<evidence type="ECO:0000259" key="2">
    <source>
        <dbReference type="Pfam" id="PF00535"/>
    </source>
</evidence>
<dbReference type="Pfam" id="PF00535">
    <property type="entry name" value="Glycos_transf_2"/>
    <property type="match status" value="1"/>
</dbReference>
<organism evidence="3 4">
    <name type="scientific">Tenacibaculum polynesiense</name>
    <dbReference type="NCBI Taxonomy" id="3137857"/>
    <lineage>
        <taxon>Bacteria</taxon>
        <taxon>Pseudomonadati</taxon>
        <taxon>Bacteroidota</taxon>
        <taxon>Flavobacteriia</taxon>
        <taxon>Flavobacteriales</taxon>
        <taxon>Flavobacteriaceae</taxon>
        <taxon>Tenacibaculum</taxon>
    </lineage>
</organism>
<dbReference type="Gene3D" id="3.90.550.10">
    <property type="entry name" value="Spore Coat Polysaccharide Biosynthesis Protein SpsA, Chain A"/>
    <property type="match status" value="1"/>
</dbReference>
<feature type="domain" description="Glycosyltransferase 2-like" evidence="2">
    <location>
        <begin position="5"/>
        <end position="113"/>
    </location>
</feature>
<dbReference type="InterPro" id="IPR029044">
    <property type="entry name" value="Nucleotide-diphossugar_trans"/>
</dbReference>
<comment type="caution">
    <text evidence="3">The sequence shown here is derived from an EMBL/GenBank/DDBJ whole genome shotgun (WGS) entry which is preliminary data.</text>
</comment>
<evidence type="ECO:0000256" key="1">
    <source>
        <dbReference type="SAM" id="Phobius"/>
    </source>
</evidence>
<dbReference type="EMBL" id="CAXJIO010000013">
    <property type="protein sequence ID" value="CAL2103442.1"/>
    <property type="molecule type" value="Genomic_DNA"/>
</dbReference>
<reference evidence="3 4" key="1">
    <citation type="submission" date="2024-05" db="EMBL/GenBank/DDBJ databases">
        <authorList>
            <person name="Duchaud E."/>
        </authorList>
    </citation>
    <scope>NUCLEOTIDE SEQUENCE [LARGE SCALE GENOMIC DNA]</scope>
    <source>
        <strain evidence="3">Ena-SAMPLE-TAB-13-05-2024-13:56:06:370-140308</strain>
    </source>
</reference>
<evidence type="ECO:0000313" key="4">
    <source>
        <dbReference type="Proteomes" id="UP001497527"/>
    </source>
</evidence>